<proteinExistence type="predicted"/>
<evidence type="ECO:0000313" key="2">
    <source>
        <dbReference type="Proteomes" id="UP001055784"/>
    </source>
</evidence>
<reference evidence="1" key="1">
    <citation type="submission" date="2022-11" db="EMBL/GenBank/DDBJ databases">
        <authorList>
            <person name="Vasilchenko N.G."/>
            <person name="Prazdnova E.V."/>
            <person name="Gorovtsov A.V."/>
            <person name="Chistyakov V.A."/>
            <person name="Pak M.L."/>
        </authorList>
    </citation>
    <scope>NUCLEOTIDE SEQUENCE</scope>
    <source>
        <strain evidence="1">R 4.5</strain>
    </source>
</reference>
<organism evidence="1 2">
    <name type="scientific">Paenibacillus polymyxa</name>
    <name type="common">Bacillus polymyxa</name>
    <dbReference type="NCBI Taxonomy" id="1406"/>
    <lineage>
        <taxon>Bacteria</taxon>
        <taxon>Bacillati</taxon>
        <taxon>Bacillota</taxon>
        <taxon>Bacilli</taxon>
        <taxon>Bacillales</taxon>
        <taxon>Paenibacillaceae</taxon>
        <taxon>Paenibacillus</taxon>
    </lineage>
</organism>
<dbReference type="EMBL" id="CP097770">
    <property type="protein sequence ID" value="URJ49064.2"/>
    <property type="molecule type" value="Genomic_DNA"/>
</dbReference>
<dbReference type="AlphaFoldDB" id="A0AAE9L7K8"/>
<gene>
    <name evidence="1" type="ORF">MF626_003367</name>
</gene>
<accession>A0AAE9L7K8</accession>
<dbReference type="Proteomes" id="UP001055784">
    <property type="component" value="Chromosome"/>
</dbReference>
<evidence type="ECO:0000313" key="1">
    <source>
        <dbReference type="EMBL" id="URJ49064.2"/>
    </source>
</evidence>
<sequence length="66" mass="7434">MLICVPTFWKHVVVSVRRVLEALVAVNDQSGHVFLLGKGFGERLYNQFVVVMFAEGWATISLLNNL</sequence>
<protein>
    <submittedName>
        <fullName evidence="1">Uncharacterized protein</fullName>
    </submittedName>
</protein>
<name>A0AAE9L7K8_PAEPO</name>